<dbReference type="OrthoDB" id="6160832at2759"/>
<dbReference type="EnsemblMetazoa" id="ASIC013084-RA">
    <property type="protein sequence ID" value="ASIC013084-PA"/>
    <property type="gene ID" value="ASIC013084"/>
</dbReference>
<keyword evidence="1" id="KW-0479">Metal-binding</keyword>
<evidence type="ECO:0000313" key="6">
    <source>
        <dbReference type="EMBL" id="KFB45247.1"/>
    </source>
</evidence>
<dbReference type="AlphaFoldDB" id="A0A084W4V3"/>
<accession>A0A084W4V3</accession>
<evidence type="ECO:0000256" key="3">
    <source>
        <dbReference type="ARBA" id="ARBA00022833"/>
    </source>
</evidence>
<keyword evidence="4" id="KW-0238">DNA-binding</keyword>
<dbReference type="OMA" id="YPIGRTY"/>
<dbReference type="VEuPathDB" id="VectorBase:ASIS015548"/>
<evidence type="ECO:0000256" key="4">
    <source>
        <dbReference type="ARBA" id="ARBA00023125"/>
    </source>
</evidence>
<dbReference type="Pfam" id="PF05485">
    <property type="entry name" value="THAP"/>
    <property type="match status" value="1"/>
</dbReference>
<dbReference type="SMART" id="SM00980">
    <property type="entry name" value="THAP"/>
    <property type="match status" value="1"/>
</dbReference>
<reference evidence="6 8" key="1">
    <citation type="journal article" date="2014" name="BMC Genomics">
        <title>Genome sequence of Anopheles sinensis provides insight into genetics basis of mosquito competence for malaria parasites.</title>
        <authorList>
            <person name="Zhou D."/>
            <person name="Zhang D."/>
            <person name="Ding G."/>
            <person name="Shi L."/>
            <person name="Hou Q."/>
            <person name="Ye Y."/>
            <person name="Xu Y."/>
            <person name="Zhou H."/>
            <person name="Xiong C."/>
            <person name="Li S."/>
            <person name="Yu J."/>
            <person name="Hong S."/>
            <person name="Yu X."/>
            <person name="Zou P."/>
            <person name="Chen C."/>
            <person name="Chang X."/>
            <person name="Wang W."/>
            <person name="Lv Y."/>
            <person name="Sun Y."/>
            <person name="Ma L."/>
            <person name="Shen B."/>
            <person name="Zhu C."/>
        </authorList>
    </citation>
    <scope>NUCLEOTIDE SEQUENCE [LARGE SCALE GENOMIC DNA]</scope>
</reference>
<evidence type="ECO:0000256" key="2">
    <source>
        <dbReference type="ARBA" id="ARBA00022771"/>
    </source>
</evidence>
<dbReference type="EMBL" id="ATLV01020383">
    <property type="status" value="NOT_ANNOTATED_CDS"/>
    <property type="molecule type" value="Genomic_DNA"/>
</dbReference>
<gene>
    <name evidence="6" type="ORF">ZHAS_00013084</name>
</gene>
<evidence type="ECO:0000313" key="7">
    <source>
        <dbReference type="EnsemblMetazoa" id="ASIC013084-PA"/>
    </source>
</evidence>
<protein>
    <submittedName>
        <fullName evidence="6">AGAP008271-PA-like protein</fullName>
    </submittedName>
</protein>
<keyword evidence="8" id="KW-1185">Reference proteome</keyword>
<dbReference type="SUPFAM" id="SSF57716">
    <property type="entry name" value="Glucocorticoid receptor-like (DNA-binding domain)"/>
    <property type="match status" value="1"/>
</dbReference>
<sequence length="247" mass="28027">MLCVFESCSTNKQSRRKNIKDGVQFIPFPTTDYSNEELRRLAKKRLHWWCRIAGVDYTDTLLNQLHVCSLHFVKGTAAQLWDTFSPDWIPTLSIPVGTVNRLHPLPGESCDDFIKSEQHSEETIANPLLDETPDPIALRTELIDELIAYPIGRTYHLLNDESETASATPYDVKNLANTLKGCLTRTSNVGRMVFETNAPHVPERMFSGNSSITSVDLSTEPRWETERNIMKLQNSVLGLIAMFDENE</sequence>
<dbReference type="Proteomes" id="UP000030765">
    <property type="component" value="Unassembled WGS sequence"/>
</dbReference>
<dbReference type="VEuPathDB" id="VectorBase:ASIC013084"/>
<evidence type="ECO:0000313" key="8">
    <source>
        <dbReference type="Proteomes" id="UP000030765"/>
    </source>
</evidence>
<dbReference type="EMBL" id="KE525299">
    <property type="protein sequence ID" value="KFB45247.1"/>
    <property type="molecule type" value="Genomic_DNA"/>
</dbReference>
<keyword evidence="2" id="KW-0863">Zinc-finger</keyword>
<dbReference type="GO" id="GO:0008270">
    <property type="term" value="F:zinc ion binding"/>
    <property type="evidence" value="ECO:0007669"/>
    <property type="project" value="UniProtKB-KW"/>
</dbReference>
<organism evidence="6">
    <name type="scientific">Anopheles sinensis</name>
    <name type="common">Mosquito</name>
    <dbReference type="NCBI Taxonomy" id="74873"/>
    <lineage>
        <taxon>Eukaryota</taxon>
        <taxon>Metazoa</taxon>
        <taxon>Ecdysozoa</taxon>
        <taxon>Arthropoda</taxon>
        <taxon>Hexapoda</taxon>
        <taxon>Insecta</taxon>
        <taxon>Pterygota</taxon>
        <taxon>Neoptera</taxon>
        <taxon>Endopterygota</taxon>
        <taxon>Diptera</taxon>
        <taxon>Nematocera</taxon>
        <taxon>Culicoidea</taxon>
        <taxon>Culicidae</taxon>
        <taxon>Anophelinae</taxon>
        <taxon>Anopheles</taxon>
    </lineage>
</organism>
<name>A0A084W4V3_ANOSI</name>
<feature type="domain" description="THAP-type" evidence="5">
    <location>
        <begin position="1"/>
        <end position="99"/>
    </location>
</feature>
<proteinExistence type="predicted"/>
<evidence type="ECO:0000259" key="5">
    <source>
        <dbReference type="SMART" id="SM00980"/>
    </source>
</evidence>
<keyword evidence="3" id="KW-0862">Zinc</keyword>
<dbReference type="InterPro" id="IPR006612">
    <property type="entry name" value="THAP_Znf"/>
</dbReference>
<reference evidence="7" key="2">
    <citation type="submission" date="2020-05" db="UniProtKB">
        <authorList>
            <consortium name="EnsemblMetazoa"/>
        </authorList>
    </citation>
    <scope>IDENTIFICATION</scope>
</reference>
<evidence type="ECO:0000256" key="1">
    <source>
        <dbReference type="ARBA" id="ARBA00022723"/>
    </source>
</evidence>
<dbReference type="GO" id="GO:0003677">
    <property type="term" value="F:DNA binding"/>
    <property type="evidence" value="ECO:0007669"/>
    <property type="project" value="UniProtKB-KW"/>
</dbReference>